<proteinExistence type="predicted"/>
<dbReference type="STRING" id="1163617.SCD_n01507"/>
<dbReference type="eggNOG" id="COG1092">
    <property type="taxonomic scope" value="Bacteria"/>
</dbReference>
<organism evidence="5 6">
    <name type="scientific">Sulfuricella denitrificans (strain DSM 22764 / NBRC 105220 / skB26)</name>
    <dbReference type="NCBI Taxonomy" id="1163617"/>
    <lineage>
        <taxon>Bacteria</taxon>
        <taxon>Pseudomonadati</taxon>
        <taxon>Pseudomonadota</taxon>
        <taxon>Betaproteobacteria</taxon>
        <taxon>Nitrosomonadales</taxon>
        <taxon>Sulfuricellaceae</taxon>
        <taxon>Sulfuricella</taxon>
    </lineage>
</organism>
<reference evidence="5 6" key="1">
    <citation type="journal article" date="2012" name="Appl. Environ. Microbiol.">
        <title>Draft genome sequence of a psychrotolerant sulfur-oxidizing bacterium, Sulfuricella denitrificans skB26, and proteomic insights into cold adaptation.</title>
        <authorList>
            <person name="Watanabe T."/>
            <person name="Kojima H."/>
            <person name="Fukui M."/>
        </authorList>
    </citation>
    <scope>NUCLEOTIDE SEQUENCE [LARGE SCALE GENOMIC DNA]</scope>
    <source>
        <strain evidence="6">skB26</strain>
    </source>
</reference>
<gene>
    <name evidence="5" type="ORF">SCD_n01507</name>
</gene>
<sequence length="314" mass="37066">MTDISIFFNRLQKNFRHWSKWANRRGVSCYRVYDRDVPEFPVALDLYEQKAHLQEFDTGWQISEEEHERWVESVRTAASEVLALPLSSIYFKQRRRQRGLLQYEKTGARGEDFIVHEGGHRFIVNLEEYLDTGLFLDHRNTRRMVQEKAAGRRFLNLFAYTGSFTVYAAVGGAIRSTTVDLSNTYQDWTRRNFELNDMNLEQHELVRADVFGFLDDEVRRGEHYDLIVMDPPTFSNSKKMSGVLDVQRDHARLINQCLKLLPESGELFFSTNLRSFQLDEATLATKNIREISNQTVPEDFRNKKIHRCWLIRKR</sequence>
<dbReference type="Gene3D" id="3.30.750.80">
    <property type="entry name" value="RNA methyltransferase domain (HRMD) like"/>
    <property type="match status" value="1"/>
</dbReference>
<dbReference type="InterPro" id="IPR019614">
    <property type="entry name" value="SAM-dep_methyl-trfase"/>
</dbReference>
<dbReference type="SUPFAM" id="SSF53335">
    <property type="entry name" value="S-adenosyl-L-methionine-dependent methyltransferases"/>
    <property type="match status" value="1"/>
</dbReference>
<evidence type="ECO:0000256" key="3">
    <source>
        <dbReference type="ARBA" id="ARBA00022691"/>
    </source>
</evidence>
<dbReference type="GO" id="GO:0008168">
    <property type="term" value="F:methyltransferase activity"/>
    <property type="evidence" value="ECO:0007669"/>
    <property type="project" value="UniProtKB-KW"/>
</dbReference>
<dbReference type="Gene3D" id="3.40.50.150">
    <property type="entry name" value="Vaccinia Virus protein VP39"/>
    <property type="match status" value="1"/>
</dbReference>
<keyword evidence="2" id="KW-0808">Transferase</keyword>
<keyword evidence="3" id="KW-0949">S-adenosyl-L-methionine</keyword>
<accession>S6AA67</accession>
<evidence type="ECO:0000256" key="1">
    <source>
        <dbReference type="ARBA" id="ARBA00022603"/>
    </source>
</evidence>
<evidence type="ECO:0000313" key="5">
    <source>
        <dbReference type="EMBL" id="BAN35330.1"/>
    </source>
</evidence>
<protein>
    <submittedName>
        <fullName evidence="5">Oxidoreductase</fullName>
    </submittedName>
</protein>
<evidence type="ECO:0000313" key="6">
    <source>
        <dbReference type="Proteomes" id="UP000015559"/>
    </source>
</evidence>
<keyword evidence="1" id="KW-0489">Methyltransferase</keyword>
<dbReference type="PANTHER" id="PTHR43042">
    <property type="entry name" value="SAM-DEPENDENT METHYLTRANSFERASE"/>
    <property type="match status" value="1"/>
</dbReference>
<evidence type="ECO:0000259" key="4">
    <source>
        <dbReference type="Pfam" id="PF10672"/>
    </source>
</evidence>
<name>S6AA67_SULDS</name>
<dbReference type="Pfam" id="PF10672">
    <property type="entry name" value="Methyltrans_SAM"/>
    <property type="match status" value="1"/>
</dbReference>
<dbReference type="HOGENOM" id="CLU_014042_1_1_4"/>
<dbReference type="AlphaFoldDB" id="S6AA67"/>
<keyword evidence="6" id="KW-1185">Reference proteome</keyword>
<dbReference type="Proteomes" id="UP000015559">
    <property type="component" value="Chromosome"/>
</dbReference>
<dbReference type="CDD" id="cd02440">
    <property type="entry name" value="AdoMet_MTases"/>
    <property type="match status" value="1"/>
</dbReference>
<dbReference type="GO" id="GO:0032259">
    <property type="term" value="P:methylation"/>
    <property type="evidence" value="ECO:0007669"/>
    <property type="project" value="UniProtKB-KW"/>
</dbReference>
<dbReference type="KEGG" id="sdr:SCD_n01507"/>
<dbReference type="InterPro" id="IPR029063">
    <property type="entry name" value="SAM-dependent_MTases_sf"/>
</dbReference>
<dbReference type="OrthoDB" id="9809404at2"/>
<dbReference type="EMBL" id="AP013066">
    <property type="protein sequence ID" value="BAN35330.1"/>
    <property type="molecule type" value="Genomic_DNA"/>
</dbReference>
<dbReference type="PANTHER" id="PTHR43042:SF3">
    <property type="entry name" value="RIBOSOMAL RNA LARGE SUBUNIT METHYLTRANSFERASE YWBD-RELATED"/>
    <property type="match status" value="1"/>
</dbReference>
<evidence type="ECO:0000256" key="2">
    <source>
        <dbReference type="ARBA" id="ARBA00022679"/>
    </source>
</evidence>
<feature type="domain" description="S-adenosylmethionine-dependent methyltransferase" evidence="4">
    <location>
        <begin position="107"/>
        <end position="272"/>
    </location>
</feature>
<dbReference type="RefSeq" id="WP_023506882.1">
    <property type="nucleotide sequence ID" value="NC_022357.1"/>
</dbReference>